<dbReference type="AlphaFoldDB" id="A0A4Y2TK11"/>
<gene>
    <name evidence="1" type="ORF">AVEN_6470_1</name>
</gene>
<accession>A0A4Y2TK11</accession>
<dbReference type="PANTHER" id="PTHR47331:SF1">
    <property type="entry name" value="GAG-LIKE PROTEIN"/>
    <property type="match status" value="1"/>
</dbReference>
<name>A0A4Y2TK11_ARAVE</name>
<evidence type="ECO:0000313" key="1">
    <source>
        <dbReference type="EMBL" id="GBO00939.1"/>
    </source>
</evidence>
<dbReference type="Gene3D" id="2.40.70.10">
    <property type="entry name" value="Acid Proteases"/>
    <property type="match status" value="1"/>
</dbReference>
<proteinExistence type="predicted"/>
<keyword evidence="2" id="KW-1185">Reference proteome</keyword>
<protein>
    <submittedName>
        <fullName evidence="1">Uncharacterized protein</fullName>
    </submittedName>
</protein>
<evidence type="ECO:0000313" key="2">
    <source>
        <dbReference type="Proteomes" id="UP000499080"/>
    </source>
</evidence>
<comment type="caution">
    <text evidence="1">The sequence shown here is derived from an EMBL/GenBank/DDBJ whole genome shotgun (WGS) entry which is preliminary data.</text>
</comment>
<sequence>MSEDFLRAWQRNSNFDLGSESEKRLDSLLKFLKTGVESEERINLAMTGFGLKDDSSYKNGSELNKDKMCTAASLLSTSVTVEKLCVFCNGKHESTKKAQRMSYSEKIKILKDKGYCFKYLKAGHRVAKCRCFVKCMICDKMHYAIMCTESNKHVTKPTSNNSEKEIKEQNKSVNMASISNTPRVLLLTLKVKIKGKNCSLTVRAIYDSGSQKSYIREEIASVLGLAPLRQQLLSHALFGGERINEELHNLYKIELGSLDGNFYCNFDVVDKDIICNDVPSVSYGPLIDELKSMNIQMFDIEDSLGHN</sequence>
<dbReference type="InterPro" id="IPR021109">
    <property type="entry name" value="Peptidase_aspartic_dom_sf"/>
</dbReference>
<dbReference type="PANTHER" id="PTHR47331">
    <property type="entry name" value="PHD-TYPE DOMAIN-CONTAINING PROTEIN"/>
    <property type="match status" value="1"/>
</dbReference>
<dbReference type="EMBL" id="BGPR01029264">
    <property type="protein sequence ID" value="GBO00939.1"/>
    <property type="molecule type" value="Genomic_DNA"/>
</dbReference>
<dbReference type="Proteomes" id="UP000499080">
    <property type="component" value="Unassembled WGS sequence"/>
</dbReference>
<organism evidence="1 2">
    <name type="scientific">Araneus ventricosus</name>
    <name type="common">Orbweaver spider</name>
    <name type="synonym">Epeira ventricosa</name>
    <dbReference type="NCBI Taxonomy" id="182803"/>
    <lineage>
        <taxon>Eukaryota</taxon>
        <taxon>Metazoa</taxon>
        <taxon>Ecdysozoa</taxon>
        <taxon>Arthropoda</taxon>
        <taxon>Chelicerata</taxon>
        <taxon>Arachnida</taxon>
        <taxon>Araneae</taxon>
        <taxon>Araneomorphae</taxon>
        <taxon>Entelegynae</taxon>
        <taxon>Araneoidea</taxon>
        <taxon>Araneidae</taxon>
        <taxon>Araneus</taxon>
    </lineage>
</organism>
<reference evidence="1 2" key="1">
    <citation type="journal article" date="2019" name="Sci. Rep.">
        <title>Orb-weaving spider Araneus ventricosus genome elucidates the spidroin gene catalogue.</title>
        <authorList>
            <person name="Kono N."/>
            <person name="Nakamura H."/>
            <person name="Ohtoshi R."/>
            <person name="Moran D.A.P."/>
            <person name="Shinohara A."/>
            <person name="Yoshida Y."/>
            <person name="Fujiwara M."/>
            <person name="Mori M."/>
            <person name="Tomita M."/>
            <person name="Arakawa K."/>
        </authorList>
    </citation>
    <scope>NUCLEOTIDE SEQUENCE [LARGE SCALE GENOMIC DNA]</scope>
</reference>
<dbReference type="CDD" id="cd00303">
    <property type="entry name" value="retropepsin_like"/>
    <property type="match status" value="1"/>
</dbReference>
<dbReference type="OrthoDB" id="6433338at2759"/>